<evidence type="ECO:0000313" key="2">
    <source>
        <dbReference type="EMBL" id="MZL61203.1"/>
    </source>
</evidence>
<keyword evidence="1" id="KW-1133">Transmembrane helix</keyword>
<reference evidence="2 3" key="1">
    <citation type="journal article" date="2019" name="Nat. Med.">
        <title>A library of human gut bacterial isolates paired with longitudinal multiomics data enables mechanistic microbiome research.</title>
        <authorList>
            <person name="Poyet M."/>
            <person name="Groussin M."/>
            <person name="Gibbons S.M."/>
            <person name="Avila-Pacheco J."/>
            <person name="Jiang X."/>
            <person name="Kearney S.M."/>
            <person name="Perrotta A.R."/>
            <person name="Berdy B."/>
            <person name="Zhao S."/>
            <person name="Lieberman T.D."/>
            <person name="Swanson P.K."/>
            <person name="Smith M."/>
            <person name="Roesemann S."/>
            <person name="Alexander J.E."/>
            <person name="Rich S.A."/>
            <person name="Livny J."/>
            <person name="Vlamakis H."/>
            <person name="Clish C."/>
            <person name="Bullock K."/>
            <person name="Deik A."/>
            <person name="Scott J."/>
            <person name="Pierce K.A."/>
            <person name="Xavier R.J."/>
            <person name="Alm E.J."/>
        </authorList>
    </citation>
    <scope>NUCLEOTIDE SEQUENCE [LARGE SCALE GENOMIC DNA]</scope>
    <source>
        <strain evidence="2 3">BIOML-A4</strain>
    </source>
</reference>
<sequence length="112" mass="12010">MYKVLWNHLDQNLKKAPAPAVFLALLTVGWSVAGILAGLLVCLELQTELMVKLTVILCAGGYAGLIPGFFGGIFYLYRMDLRKPSAGPAADLAAEAEKASADPASLIYFHNN</sequence>
<comment type="caution">
    <text evidence="2">The sequence shown here is derived from an EMBL/GenBank/DDBJ whole genome shotgun (WGS) entry which is preliminary data.</text>
</comment>
<dbReference type="EMBL" id="WWVT01000003">
    <property type="protein sequence ID" value="MZL61203.1"/>
    <property type="molecule type" value="Genomic_DNA"/>
</dbReference>
<feature type="transmembrane region" description="Helical" evidence="1">
    <location>
        <begin position="55"/>
        <end position="77"/>
    </location>
</feature>
<gene>
    <name evidence="2" type="ORF">GT694_03885</name>
</gene>
<protein>
    <submittedName>
        <fullName evidence="2">Uncharacterized protein</fullName>
    </submittedName>
</protein>
<dbReference type="RefSeq" id="WP_021650735.1">
    <property type="nucleotide sequence ID" value="NZ_CAKXSV010000019.1"/>
</dbReference>
<proteinExistence type="predicted"/>
<evidence type="ECO:0000256" key="1">
    <source>
        <dbReference type="SAM" id="Phobius"/>
    </source>
</evidence>
<feature type="transmembrane region" description="Helical" evidence="1">
    <location>
        <begin position="20"/>
        <end position="43"/>
    </location>
</feature>
<organism evidence="2 3">
    <name type="scientific">Blautia massiliensis</name>
    <name type="common">ex Durand et al. 2017</name>
    <dbReference type="NCBI Taxonomy" id="1737424"/>
    <lineage>
        <taxon>Bacteria</taxon>
        <taxon>Bacillati</taxon>
        <taxon>Bacillota</taxon>
        <taxon>Clostridia</taxon>
        <taxon>Lachnospirales</taxon>
        <taxon>Lachnospiraceae</taxon>
        <taxon>Blautia</taxon>
    </lineage>
</organism>
<evidence type="ECO:0000313" key="3">
    <source>
        <dbReference type="Proteomes" id="UP000473323"/>
    </source>
</evidence>
<name>A0A6L8TAG4_9FIRM</name>
<dbReference type="Proteomes" id="UP000473323">
    <property type="component" value="Unassembled WGS sequence"/>
</dbReference>
<keyword evidence="1" id="KW-0812">Transmembrane</keyword>
<keyword evidence="1" id="KW-0472">Membrane</keyword>
<dbReference type="AlphaFoldDB" id="A0A6L8TAG4"/>
<accession>A0A6L8TAG4</accession>